<sequence>MGSDEIHPKIPKELADVITKPLSMISELSWESREVPADWKLANIVPIFKKGKKEDPGNYRPISLTLMPGTVMEKIILGSIEKHLKDNTVIAHSQHRFMRGKSCLSNLISFYDKVPHLADQGKPVDIILLDFSKAFNTVSHRILLDKMSRTQLDKHIMWWVSNQLTGRAQRVTVNVVTSDWQPVTTGLLQGSDLVHDLFNFFINDLDAGLKGILSKFADDTKLEGAADSLEGSKALQRNLDRLEDWAMTNHMKLDKGKCHILHLEWGNPGCSYRLGNEMLESSATERDLGVLTSSKLNVTQQCPSSQEGQQCPGRGGHQAKHCQPVKGGDCPTLLYTGKAHLEYCV</sequence>
<gene>
    <name evidence="2" type="ORF">WISP_104249</name>
</gene>
<comment type="caution">
    <text evidence="2">The sequence shown here is derived from an EMBL/GenBank/DDBJ whole genome shotgun (WGS) entry which is preliminary data.</text>
</comment>
<feature type="domain" description="Reverse transcriptase" evidence="1">
    <location>
        <begin position="52"/>
        <end position="262"/>
    </location>
</feature>
<dbReference type="PANTHER" id="PTHR33332">
    <property type="entry name" value="REVERSE TRANSCRIPTASE DOMAIN-CONTAINING PROTEIN"/>
    <property type="match status" value="1"/>
</dbReference>
<keyword evidence="3" id="KW-1185">Reference proteome</keyword>
<reference evidence="2" key="1">
    <citation type="submission" date="2019-10" db="EMBL/GenBank/DDBJ databases">
        <authorList>
            <person name="Soares A.E.R."/>
            <person name="Aleixo A."/>
            <person name="Schneider P."/>
            <person name="Miyaki C.Y."/>
            <person name="Schneider M.P."/>
            <person name="Mello C."/>
            <person name="Vasconcelos A.T.R."/>
        </authorList>
    </citation>
    <scope>NUCLEOTIDE SEQUENCE</scope>
    <source>
        <tissue evidence="2">Muscle</tissue>
    </source>
</reference>
<dbReference type="InterPro" id="IPR000477">
    <property type="entry name" value="RT_dom"/>
</dbReference>
<dbReference type="Pfam" id="PF00078">
    <property type="entry name" value="RVT_1"/>
    <property type="match status" value="1"/>
</dbReference>
<evidence type="ECO:0000313" key="2">
    <source>
        <dbReference type="EMBL" id="KAJ7411111.1"/>
    </source>
</evidence>
<protein>
    <submittedName>
        <fullName evidence="2">RNA-directed DNA polymerase from mobile element jockey-like protein</fullName>
    </submittedName>
</protein>
<name>A0ABQ9CXH7_9PASS</name>
<evidence type="ECO:0000259" key="1">
    <source>
        <dbReference type="Pfam" id="PF00078"/>
    </source>
</evidence>
<evidence type="ECO:0000313" key="3">
    <source>
        <dbReference type="Proteomes" id="UP001145742"/>
    </source>
</evidence>
<accession>A0ABQ9CXH7</accession>
<proteinExistence type="predicted"/>
<organism evidence="2 3">
    <name type="scientific">Willisornis vidua</name>
    <name type="common">Xingu scale-backed antbird</name>
    <dbReference type="NCBI Taxonomy" id="1566151"/>
    <lineage>
        <taxon>Eukaryota</taxon>
        <taxon>Metazoa</taxon>
        <taxon>Chordata</taxon>
        <taxon>Craniata</taxon>
        <taxon>Vertebrata</taxon>
        <taxon>Euteleostomi</taxon>
        <taxon>Archelosauria</taxon>
        <taxon>Archosauria</taxon>
        <taxon>Dinosauria</taxon>
        <taxon>Saurischia</taxon>
        <taxon>Theropoda</taxon>
        <taxon>Coelurosauria</taxon>
        <taxon>Aves</taxon>
        <taxon>Neognathae</taxon>
        <taxon>Neoaves</taxon>
        <taxon>Telluraves</taxon>
        <taxon>Australaves</taxon>
        <taxon>Passeriformes</taxon>
        <taxon>Thamnophilidae</taxon>
        <taxon>Willisornis</taxon>
    </lineage>
</organism>
<dbReference type="EMBL" id="WHWB01034359">
    <property type="protein sequence ID" value="KAJ7411111.1"/>
    <property type="molecule type" value="Genomic_DNA"/>
</dbReference>
<dbReference type="CDD" id="cd01650">
    <property type="entry name" value="RT_nLTR_like"/>
    <property type="match status" value="1"/>
</dbReference>
<dbReference type="Proteomes" id="UP001145742">
    <property type="component" value="Unassembled WGS sequence"/>
</dbReference>